<evidence type="ECO:0000256" key="1">
    <source>
        <dbReference type="SAM" id="Phobius"/>
    </source>
</evidence>
<protein>
    <submittedName>
        <fullName evidence="6">Type VI secretion protein</fullName>
    </submittedName>
</protein>
<name>A0A266QCH8_9GAMM</name>
<reference evidence="7" key="1">
    <citation type="submission" date="2017-05" db="EMBL/GenBank/DDBJ databases">
        <authorList>
            <person name="Barney B.M."/>
        </authorList>
    </citation>
    <scope>NUCLEOTIDE SEQUENCE [LARGE SCALE GENOMIC DNA]</scope>
    <source>
        <strain evidence="7">PSBB022</strain>
    </source>
</reference>
<keyword evidence="1" id="KW-0812">Transmembrane</keyword>
<feature type="domain" description="IcmF-related" evidence="3">
    <location>
        <begin position="511"/>
        <end position="808"/>
    </location>
</feature>
<dbReference type="EMBL" id="NHNI01000001">
    <property type="protein sequence ID" value="OZY87500.1"/>
    <property type="molecule type" value="Genomic_DNA"/>
</dbReference>
<dbReference type="InterPro" id="IPR009612">
    <property type="entry name" value="IcmF-rel"/>
</dbReference>
<dbReference type="Pfam" id="PF06761">
    <property type="entry name" value="IcmF-related"/>
    <property type="match status" value="1"/>
</dbReference>
<evidence type="ECO:0000313" key="7">
    <source>
        <dbReference type="Proteomes" id="UP000216101"/>
    </source>
</evidence>
<accession>A0A266QCH8</accession>
<feature type="domain" description="Type VI secretion system IcmF C-terminal" evidence="2">
    <location>
        <begin position="1049"/>
        <end position="1141"/>
    </location>
</feature>
<dbReference type="InterPro" id="IPR053156">
    <property type="entry name" value="T6SS_TssM-like"/>
</dbReference>
<dbReference type="SUPFAM" id="SSF52540">
    <property type="entry name" value="P-loop containing nucleoside triphosphate hydrolases"/>
    <property type="match status" value="1"/>
</dbReference>
<dbReference type="InterPro" id="IPR025743">
    <property type="entry name" value="TssM1_N"/>
</dbReference>
<evidence type="ECO:0000259" key="4">
    <source>
        <dbReference type="Pfam" id="PF14331"/>
    </source>
</evidence>
<dbReference type="Pfam" id="PF06744">
    <property type="entry name" value="IcmF_C"/>
    <property type="match status" value="1"/>
</dbReference>
<dbReference type="InterPro" id="IPR010623">
    <property type="entry name" value="IcmF_C"/>
</dbReference>
<comment type="caution">
    <text evidence="6">The sequence shown here is derived from an EMBL/GenBank/DDBJ whole genome shotgun (WGS) entry which is preliminary data.</text>
</comment>
<dbReference type="CDD" id="cd00882">
    <property type="entry name" value="Ras_like_GTPase"/>
    <property type="match status" value="1"/>
</dbReference>
<proteinExistence type="predicted"/>
<dbReference type="RefSeq" id="WP_094984900.1">
    <property type="nucleotide sequence ID" value="NZ_NHNI01000001.1"/>
</dbReference>
<dbReference type="PANTHER" id="PTHR36153">
    <property type="entry name" value="INNER MEMBRANE PROTEIN-RELATED"/>
    <property type="match status" value="1"/>
</dbReference>
<gene>
    <name evidence="6" type="ORF">CBP51_11160</name>
</gene>
<feature type="transmembrane region" description="Helical" evidence="1">
    <location>
        <begin position="50"/>
        <end position="67"/>
    </location>
</feature>
<feature type="domain" description="Type VI secretion system component TssM1 N-terminal" evidence="4">
    <location>
        <begin position="203"/>
        <end position="460"/>
    </location>
</feature>
<dbReference type="InterPro" id="IPR017731">
    <property type="entry name" value="TssM1-like"/>
</dbReference>
<keyword evidence="1" id="KW-1133">Transmembrane helix</keyword>
<dbReference type="NCBIfam" id="TIGR03348">
    <property type="entry name" value="VI_IcmF"/>
    <property type="match status" value="1"/>
</dbReference>
<feature type="transmembrane region" description="Helical" evidence="1">
    <location>
        <begin position="455"/>
        <end position="474"/>
    </location>
</feature>
<dbReference type="InterPro" id="IPR048677">
    <property type="entry name" value="TssM1_hel"/>
</dbReference>
<evidence type="ECO:0000259" key="2">
    <source>
        <dbReference type="Pfam" id="PF06744"/>
    </source>
</evidence>
<feature type="domain" description="Type VI secretion system component TssM1 helical" evidence="5">
    <location>
        <begin position="940"/>
        <end position="1039"/>
    </location>
</feature>
<dbReference type="Pfam" id="PF21070">
    <property type="entry name" value="IcmF_helical"/>
    <property type="match status" value="1"/>
</dbReference>
<evidence type="ECO:0000259" key="3">
    <source>
        <dbReference type="Pfam" id="PF06761"/>
    </source>
</evidence>
<keyword evidence="1" id="KW-0472">Membrane</keyword>
<feature type="transmembrane region" description="Helical" evidence="1">
    <location>
        <begin position="12"/>
        <end position="30"/>
    </location>
</feature>
<evidence type="ECO:0000259" key="5">
    <source>
        <dbReference type="Pfam" id="PF21070"/>
    </source>
</evidence>
<dbReference type="Pfam" id="PF14331">
    <property type="entry name" value="IcmF-related_N"/>
    <property type="match status" value="1"/>
</dbReference>
<evidence type="ECO:0000313" key="6">
    <source>
        <dbReference type="EMBL" id="OZY87500.1"/>
    </source>
</evidence>
<organism evidence="6 7">
    <name type="scientific">Cellvibrio mixtus</name>
    <dbReference type="NCBI Taxonomy" id="39650"/>
    <lineage>
        <taxon>Bacteria</taxon>
        <taxon>Pseudomonadati</taxon>
        <taxon>Pseudomonadota</taxon>
        <taxon>Gammaproteobacteria</taxon>
        <taxon>Cellvibrionales</taxon>
        <taxon>Cellvibrionaceae</taxon>
        <taxon>Cellvibrio</taxon>
    </lineage>
</organism>
<dbReference type="InterPro" id="IPR027417">
    <property type="entry name" value="P-loop_NTPase"/>
</dbReference>
<dbReference type="Proteomes" id="UP000216101">
    <property type="component" value="Unassembled WGS sequence"/>
</dbReference>
<dbReference type="AlphaFoldDB" id="A0A266QCH8"/>
<keyword evidence="7" id="KW-1185">Reference proteome</keyword>
<sequence length="1178" mass="133242">MNKIGRFFTHPVVISLIGLLLVALLIWFAGPHIKFGADNQAPLADPVTRLLLIMAAIILWGLNNLRLQMMTNRNNKTLVTELQSNNSYVQADVASEQAADEIAQINDRFRQALDTLNKLKFAGKGKKKALYQLPWYIIVGPPGSGKTTALVNSGLEFPLADQFGKGALQGVGGTRNCDWWFTNEAVLIDTAGRYTTQDSHKVVDSSAWEGFLALLKRNRRRRPVNGVIVAISLQDLLLQTEEERLMHAKTIRTRLDELMEKLEIRFPVYLLFTKSDLVSGFSEFFEDLGKEEREQVWGISLPNAPKPSQSPDFDFLGQELRNLSRRLHDRVIGRMQQERDVRRCAAIESFPLQMENLYQIAESFVKRTFAQNRFQFQPYLRGVYFSSGTQDGTPIDRLMTSVSANFGFAREATQAANQRGKSFFIARLFREVIFPESELVGTNMRYERAILWSQNAAYAGIAAVTLSIVLLWSGSVTRNSLYMSEVKEQIASFKAEEKKTSGWNTDASAALPALNALASASSVYDKESHPWLSGMGLYDDRVDREADRLYQQKLKTLFLPQLLRTLERVIQQGDPEGDLYQTFRIYIMFNALEHMNKSLVKSWFENQWDKHYGDNSVQRTELQNHLDALLLNDIPPSTLNASVVTQTRATLLRIPVAQRIYSRIKADPQFNQTVNVLNFYGESVRSTFKMDSANQLAFTIPVLFTIQGYQNLDLSPDSTLFADVADEEWVLGGTDNQALINRDVKAISEQVKNFYLADYSNTWLTIHNALHVSSFGNLRDLNTALSTFVDPVYSPLISILDVAKTNTQLTPPLLDAAADKINTGIAGQAVNYLADKVEGTIVDKRFSDLHALIQQSSRGPAPITSTMQQLEALKIFVQEIALSPDSEKKSFEIAKARYESGAANPVTALRTFARSTPEPVQGWLTTVSDEAWQVIMRSAHQYVNKEWRARVYQTYSQGLAGRYPLNRNASDELALLDFSGFFKPQGTVDQFVKEFVDPFIDRRSNWANKTVDGYAIGFSSATLNQLQRATNIRDVFFRQNPETPSISLELRPFTMNKDDALFTLDLGDQRLTYNHGPKFWKPVTWSGQNDSRRIRVIFEDLNGAQFDKSYTGPWAWFRLMDASNIQSTPQSNIYLITFAQDIDTTASTRKIVYEGRATSIHNPFKNDLLESFRCPESI</sequence>
<dbReference type="PANTHER" id="PTHR36153:SF1">
    <property type="entry name" value="TYPE VI SECRETION SYSTEM COMPONENT TSSM1"/>
    <property type="match status" value="1"/>
</dbReference>